<sequence length="213" mass="26272">MLELEPKFTCWYNKLRKQLRSAQVIQKIRIQLHKQQDYHQTFETKLKEIEKNFNTAKKKNQAYKQMKTLAILNPKKKDGGMYRYYMNKYENIFYHPRTIKNFFQKRNNLREPIYQLYTLYDTKNFKNYQVNYPQVKQLQEMVDPINKNNKYWFSSAIITDISATIQYILRQFNEKIYKINLVQWRLNIWLKLMISYFGYSIKIFNSFSDLQKK</sequence>
<evidence type="ECO:0000313" key="2">
    <source>
        <dbReference type="EMBL" id="CAD8084247.1"/>
    </source>
</evidence>
<evidence type="ECO:0000313" key="3">
    <source>
        <dbReference type="Proteomes" id="UP000688137"/>
    </source>
</evidence>
<gene>
    <name evidence="2" type="ORF">PPRIM_AZ9-3.1.T0710251</name>
</gene>
<name>A0A8S1MT73_PARPR</name>
<organism evidence="2 3">
    <name type="scientific">Paramecium primaurelia</name>
    <dbReference type="NCBI Taxonomy" id="5886"/>
    <lineage>
        <taxon>Eukaryota</taxon>
        <taxon>Sar</taxon>
        <taxon>Alveolata</taxon>
        <taxon>Ciliophora</taxon>
        <taxon>Intramacronucleata</taxon>
        <taxon>Oligohymenophorea</taxon>
        <taxon>Peniculida</taxon>
        <taxon>Parameciidae</taxon>
        <taxon>Paramecium</taxon>
    </lineage>
</organism>
<protein>
    <submittedName>
        <fullName evidence="2">Uncharacterized protein</fullName>
    </submittedName>
</protein>
<dbReference type="AlphaFoldDB" id="A0A8S1MT73"/>
<evidence type="ECO:0000256" key="1">
    <source>
        <dbReference type="SAM" id="Coils"/>
    </source>
</evidence>
<dbReference type="EMBL" id="CAJJDM010000074">
    <property type="protein sequence ID" value="CAD8084247.1"/>
    <property type="molecule type" value="Genomic_DNA"/>
</dbReference>
<proteinExistence type="predicted"/>
<feature type="coiled-coil region" evidence="1">
    <location>
        <begin position="39"/>
        <end position="66"/>
    </location>
</feature>
<reference evidence="2" key="1">
    <citation type="submission" date="2021-01" db="EMBL/GenBank/DDBJ databases">
        <authorList>
            <consortium name="Genoscope - CEA"/>
            <person name="William W."/>
        </authorList>
    </citation>
    <scope>NUCLEOTIDE SEQUENCE</scope>
</reference>
<keyword evidence="3" id="KW-1185">Reference proteome</keyword>
<keyword evidence="1" id="KW-0175">Coiled coil</keyword>
<dbReference type="Proteomes" id="UP000688137">
    <property type="component" value="Unassembled WGS sequence"/>
</dbReference>
<accession>A0A8S1MT73</accession>
<comment type="caution">
    <text evidence="2">The sequence shown here is derived from an EMBL/GenBank/DDBJ whole genome shotgun (WGS) entry which is preliminary data.</text>
</comment>